<dbReference type="FunFam" id="3.30.160.60:FF:002090">
    <property type="entry name" value="Zinc finger protein 473"/>
    <property type="match status" value="2"/>
</dbReference>
<evidence type="ECO:0000259" key="19">
    <source>
        <dbReference type="PROSITE" id="PS50805"/>
    </source>
</evidence>
<evidence type="ECO:0000256" key="15">
    <source>
        <dbReference type="PROSITE-ProRule" id="PRU00187"/>
    </source>
</evidence>
<dbReference type="FunFam" id="3.30.160.60:FF:000144">
    <property type="entry name" value="zinc finger protein 181 isoform X1"/>
    <property type="match status" value="1"/>
</dbReference>
<feature type="domain" description="C2H2-type" evidence="17">
    <location>
        <begin position="1289"/>
        <end position="1316"/>
    </location>
</feature>
<dbReference type="InterPro" id="IPR013087">
    <property type="entry name" value="Znf_C2H2_type"/>
</dbReference>
<dbReference type="FunFam" id="3.30.160.60:FF:000737">
    <property type="entry name" value="Zinc finger protein 565"/>
    <property type="match status" value="4"/>
</dbReference>
<evidence type="ECO:0000256" key="4">
    <source>
        <dbReference type="ARBA" id="ARBA00022723"/>
    </source>
</evidence>
<evidence type="ECO:0000256" key="7">
    <source>
        <dbReference type="ARBA" id="ARBA00022833"/>
    </source>
</evidence>
<feature type="domain" description="C2H2-type" evidence="17">
    <location>
        <begin position="1317"/>
        <end position="1344"/>
    </location>
</feature>
<dbReference type="PANTHER" id="PTHR24376">
    <property type="entry name" value="ZINC FINGER PROTEIN"/>
    <property type="match status" value="1"/>
</dbReference>
<dbReference type="FunFam" id="3.30.160.60:FF:002343">
    <property type="entry name" value="Zinc finger protein 33A"/>
    <property type="match status" value="2"/>
</dbReference>
<feature type="compositionally biased region" description="Basic and acidic residues" evidence="16">
    <location>
        <begin position="1"/>
        <end position="13"/>
    </location>
</feature>
<evidence type="ECO:0000313" key="21">
    <source>
        <dbReference type="RefSeq" id="XP_021570783.1"/>
    </source>
</evidence>
<dbReference type="Gene3D" id="6.10.140.140">
    <property type="match status" value="1"/>
</dbReference>
<dbReference type="SUPFAM" id="SSF57667">
    <property type="entry name" value="beta-beta-alpha zinc fingers"/>
    <property type="match status" value="10"/>
</dbReference>
<accession>A0A3Q0E9S8</accession>
<dbReference type="FunFam" id="3.30.160.60:FF:000016">
    <property type="entry name" value="zinc finger protein 37 homolog"/>
    <property type="match status" value="1"/>
</dbReference>
<dbReference type="GO" id="GO:0005634">
    <property type="term" value="C:nucleus"/>
    <property type="evidence" value="ECO:0007669"/>
    <property type="project" value="UniProtKB-SubCell"/>
</dbReference>
<feature type="domain" description="C2H2-type" evidence="17">
    <location>
        <begin position="1205"/>
        <end position="1232"/>
    </location>
</feature>
<feature type="domain" description="C2H2-type" evidence="17">
    <location>
        <begin position="1121"/>
        <end position="1148"/>
    </location>
</feature>
<dbReference type="InterPro" id="IPR036236">
    <property type="entry name" value="Znf_C2H2_sf"/>
</dbReference>
<dbReference type="PANTHER" id="PTHR24376:SF211">
    <property type="entry name" value="ZINC FINGER PROTEIN 606"/>
    <property type="match status" value="1"/>
</dbReference>
<dbReference type="SMART" id="SM00355">
    <property type="entry name" value="ZnF_C2H2"/>
    <property type="match status" value="16"/>
</dbReference>
<dbReference type="Gene3D" id="1.10.4020.10">
    <property type="entry name" value="DNA breaking-rejoining enzymes"/>
    <property type="match status" value="1"/>
</dbReference>
<evidence type="ECO:0000313" key="20">
    <source>
        <dbReference type="Proteomes" id="UP000189704"/>
    </source>
</evidence>
<dbReference type="PROSITE" id="PS50804">
    <property type="entry name" value="SCAN_BOX"/>
    <property type="match status" value="1"/>
</dbReference>
<dbReference type="GeneID" id="103266035"/>
<dbReference type="Pfam" id="PF01352">
    <property type="entry name" value="KRAB"/>
    <property type="match status" value="1"/>
</dbReference>
<dbReference type="SMART" id="SM00349">
    <property type="entry name" value="KRAB"/>
    <property type="match status" value="1"/>
</dbReference>
<keyword evidence="6 14" id="KW-0863">Zinc-finger</keyword>
<keyword evidence="11 15" id="KW-0539">Nucleus</keyword>
<dbReference type="PROSITE" id="PS00028">
    <property type="entry name" value="ZINC_FINGER_C2H2_1"/>
    <property type="match status" value="16"/>
</dbReference>
<feature type="domain" description="SCAN box" evidence="18">
    <location>
        <begin position="48"/>
        <end position="126"/>
    </location>
</feature>
<feature type="compositionally biased region" description="Polar residues" evidence="16">
    <location>
        <begin position="864"/>
        <end position="873"/>
    </location>
</feature>
<feature type="domain" description="C2H2-type" evidence="17">
    <location>
        <begin position="1149"/>
        <end position="1176"/>
    </location>
</feature>
<evidence type="ECO:0000256" key="6">
    <source>
        <dbReference type="ARBA" id="ARBA00022771"/>
    </source>
</evidence>
<gene>
    <name evidence="21" type="primary">LOC103266035</name>
</gene>
<evidence type="ECO:0000256" key="1">
    <source>
        <dbReference type="ARBA" id="ARBA00003767"/>
    </source>
</evidence>
<feature type="region of interest" description="Disordered" evidence="16">
    <location>
        <begin position="428"/>
        <end position="452"/>
    </location>
</feature>
<dbReference type="SMART" id="SM00431">
    <property type="entry name" value="SCAN"/>
    <property type="match status" value="1"/>
</dbReference>
<dbReference type="Gene3D" id="2.60.120.340">
    <property type="entry name" value="Nucleoplasmin core domain"/>
    <property type="match status" value="1"/>
</dbReference>
<dbReference type="RefSeq" id="XP_021570783.1">
    <property type="nucleotide sequence ID" value="XM_021715108.1"/>
</dbReference>
<comment type="subcellular location">
    <subcellularLocation>
        <location evidence="2 15">Nucleus</location>
    </subcellularLocation>
</comment>
<keyword evidence="9" id="KW-0238">DNA-binding</keyword>
<dbReference type="CDD" id="cd07936">
    <property type="entry name" value="SCAN"/>
    <property type="match status" value="1"/>
</dbReference>
<dbReference type="FunFam" id="3.30.160.60:FF:000631">
    <property type="entry name" value="zinc finger protein 189 isoform X2"/>
    <property type="match status" value="1"/>
</dbReference>
<keyword evidence="20" id="KW-1185">Reference proteome</keyword>
<reference evidence="21" key="1">
    <citation type="submission" date="2025-08" db="UniProtKB">
        <authorList>
            <consortium name="RefSeq"/>
        </authorList>
    </citation>
    <scope>IDENTIFICATION</scope>
</reference>
<evidence type="ECO:0000256" key="8">
    <source>
        <dbReference type="ARBA" id="ARBA00023015"/>
    </source>
</evidence>
<feature type="domain" description="C2H2-type" evidence="17">
    <location>
        <begin position="1429"/>
        <end position="1456"/>
    </location>
</feature>
<comment type="similarity">
    <text evidence="3">Belongs to the krueppel C2H2-type zinc-finger protein family.</text>
</comment>
<feature type="domain" description="C2H2-type" evidence="17">
    <location>
        <begin position="1345"/>
        <end position="1372"/>
    </location>
</feature>
<protein>
    <recommendedName>
        <fullName evidence="12">Zinc finger and SCAN domain-containing protein 12</fullName>
    </recommendedName>
    <alternativeName>
        <fullName evidence="13">Zinc finger protein 96</fullName>
    </alternativeName>
</protein>
<evidence type="ECO:0000256" key="11">
    <source>
        <dbReference type="ARBA" id="ARBA00023242"/>
    </source>
</evidence>
<dbReference type="KEGG" id="csyr:103266035"/>
<evidence type="ECO:0000259" key="17">
    <source>
        <dbReference type="PROSITE" id="PS50157"/>
    </source>
</evidence>
<feature type="region of interest" description="Disordered" evidence="16">
    <location>
        <begin position="1"/>
        <end position="22"/>
    </location>
</feature>
<feature type="compositionally biased region" description="Low complexity" evidence="16">
    <location>
        <begin position="840"/>
        <end position="855"/>
    </location>
</feature>
<dbReference type="FunFam" id="1.10.4020.10:FF:000001">
    <property type="entry name" value="zinc finger protein 263 isoform X1"/>
    <property type="match status" value="1"/>
</dbReference>
<dbReference type="Pfam" id="PF02023">
    <property type="entry name" value="SCAN"/>
    <property type="match status" value="1"/>
</dbReference>
<dbReference type="OrthoDB" id="9411774at2759"/>
<feature type="domain" description="C2H2-type" evidence="17">
    <location>
        <begin position="1261"/>
        <end position="1288"/>
    </location>
</feature>
<dbReference type="GO" id="GO:0008270">
    <property type="term" value="F:zinc ion binding"/>
    <property type="evidence" value="ECO:0007669"/>
    <property type="project" value="UniProtKB-KW"/>
</dbReference>
<evidence type="ECO:0000256" key="3">
    <source>
        <dbReference type="ARBA" id="ARBA00006991"/>
    </source>
</evidence>
<name>A0A3Q0E9S8_CARSF</name>
<dbReference type="SUPFAM" id="SSF69203">
    <property type="entry name" value="Nucleoplasmin-like core domain"/>
    <property type="match status" value="1"/>
</dbReference>
<dbReference type="STRING" id="1868482.ENSTSYP00000030598"/>
<feature type="region of interest" description="Disordered" evidence="16">
    <location>
        <begin position="1028"/>
        <end position="1066"/>
    </location>
</feature>
<dbReference type="FunFam" id="3.30.160.60:FF:001016">
    <property type="entry name" value="zinc finger protein 850-like"/>
    <property type="match status" value="1"/>
</dbReference>
<keyword evidence="5" id="KW-0677">Repeat</keyword>
<feature type="domain" description="C2H2-type" evidence="17">
    <location>
        <begin position="1513"/>
        <end position="1537"/>
    </location>
</feature>
<evidence type="ECO:0000256" key="10">
    <source>
        <dbReference type="ARBA" id="ARBA00023163"/>
    </source>
</evidence>
<sequence length="1537" mass="171223">VTRCQGDRIRAGGEGRGTAAPSGFRLAPAASCNRAPRLDSPGNTETQRLCFQRFQYRVAGGPHVALGQLWTLCRRWLWPEARSKEQMLELLVLEQFLGALPSKMRTWVQSRGPRSSSEATNLVEDLTQMGQQEGERGRPLRPCPRLLSLRCLYVNVAPCLICQESRSLGIKDPCVSHASICPVVLYRCLLAARPPWEGRQPPSQPLVAPASGDVGTPGPPGTRAQPALESHELAVEMLSPASRHTAGPGSQVGLLQQLSLLDLRRDPKEMYPSWTCCCTKALEAVGGDQHWVRYQVDFGVAGEIKIRGWAMQTYGEILHSWGTSKRNRMELLDHEELRGKWTLLIQMAILVLGGEAQDPRLGKCSVLAVIMVTAIIAYPSSTTMWQLVLVQLCKIPCGLFVSNTAMVVKPGSTGDCTSSWHTLTTTSRTNTLHGGVHPAPDGSGDQQAGDQCPWEREEGSYEAHIHINGNPFLKVKDKFTTSHWPAAPSQLRHHQLWLQGLVAVAAARLFVPAPPARRNREGPGVGLRLHAGTLHQPQHWDHCSWVTGRHSATNKETLEEEMTLSDSATNVLEWNRAFTEAYTEAMWMCKSRPHAAELVRHHPMEDSMDMDMSPLRPQNYLFGCELKADKDYHFKVDNDENEYQLSLRTESELILDAAEASGLPEEDEDEWLDSLLSLQSLQTRAEPEASSIPGLWDECPVPGFCFRAPWPLKPSIWDDPENLPAGERKATLHGGGLCRLCCCAQGAGLAGFRACSESDSSAVRAHRSEVAAVSTVARTVRPAGSCLRGGAWAPSANDPSTFADPACGAGEDAHAAASLRVGTRTRVPTREPRARRVGLGRRAGPAPRGGTIAGRPEARARPSGSCSPEQAQSRLGGWGGRGLCLAVGREQVTFEDVVVDFTQEEWGQLKPAQRTLYCDVMLETFELLVSVGHWFLKPGITSLQEQGAKPWLVDSGVPQGLCPDLETRPKVKLSAPKQDISEEISSRVILIGRFLWDALLYCKSEDTEGYWKWGCESLESLMVPAAFTPEKTPTQEQHQRNRYGDDLSLSPDLPSQAMTPERQDPPLWRAHGEREKLALNVQQETYYAKKKPYRCLECGKAFSHSSALIEHQRTHTGERPYECHECRKGFRNSSALTKHQRIHTGEKPYKCTQCGRTFNQIAPLIQHQRTHTGEKPYECSECGKSFSFRSSFSQHERTHTGEKPYECSECGKAFRQSIHLTQHLRIHTGEKPYQCGECGKAFSHSSSLTKHQRIHTGEKPYECHECGKAFTQITPLIQHQRTHTGERPYECNECGKAFSQSTLLTEHRRIHTGEKPYGCNECGKSFSHSSSLSQHERTHTGEKPYECSQCGKAFRQSTHLTQHQRIHTGEKPYECGDCGKAFSHSSSLTKHQRIHTGEKPYECNECGRAFSQLAPLIQHQRTHTGEKPYECNECGRAFSQSSLLIEHQRIHTKEKPYGCNECGKSFSHSSSLSQHERTHTGEKPYECQDCGKSFRQSTHLTQHRRIHTGERPYTCRNCGKAFTHSSSLTKHQRTHTG</sequence>
<dbReference type="Pfam" id="PF00096">
    <property type="entry name" value="zf-C2H2"/>
    <property type="match status" value="16"/>
</dbReference>
<feature type="region of interest" description="Disordered" evidence="16">
    <location>
        <begin position="197"/>
        <end position="224"/>
    </location>
</feature>
<evidence type="ECO:0000256" key="9">
    <source>
        <dbReference type="ARBA" id="ARBA00023125"/>
    </source>
</evidence>
<dbReference type="SUPFAM" id="SSF109640">
    <property type="entry name" value="KRAB domain (Kruppel-associated box)"/>
    <property type="match status" value="1"/>
</dbReference>
<evidence type="ECO:0000256" key="5">
    <source>
        <dbReference type="ARBA" id="ARBA00022737"/>
    </source>
</evidence>
<feature type="domain" description="C2H2-type" evidence="17">
    <location>
        <begin position="1485"/>
        <end position="1512"/>
    </location>
</feature>
<keyword evidence="4" id="KW-0479">Metal-binding</keyword>
<keyword evidence="8" id="KW-0805">Transcription regulation</keyword>
<dbReference type="InterPro" id="IPR001909">
    <property type="entry name" value="KRAB"/>
</dbReference>
<keyword evidence="10" id="KW-0804">Transcription</keyword>
<feature type="domain" description="C2H2-type" evidence="17">
    <location>
        <begin position="1373"/>
        <end position="1400"/>
    </location>
</feature>
<dbReference type="PROSITE" id="PS50157">
    <property type="entry name" value="ZINC_FINGER_C2H2_2"/>
    <property type="match status" value="16"/>
</dbReference>
<dbReference type="FunFam" id="3.30.160.60:FF:000295">
    <property type="entry name" value="zinc finger protein 19"/>
    <property type="match status" value="1"/>
</dbReference>
<dbReference type="PROSITE" id="PS50805">
    <property type="entry name" value="KRAB"/>
    <property type="match status" value="1"/>
</dbReference>
<feature type="domain" description="C2H2-type" evidence="17">
    <location>
        <begin position="1457"/>
        <end position="1484"/>
    </location>
</feature>
<evidence type="ECO:0000256" key="13">
    <source>
        <dbReference type="ARBA" id="ARBA00078507"/>
    </source>
</evidence>
<proteinExistence type="inferred from homology"/>
<dbReference type="SUPFAM" id="SSF47353">
    <property type="entry name" value="Retrovirus capsid dimerization domain-like"/>
    <property type="match status" value="1"/>
</dbReference>
<feature type="domain" description="KRAB" evidence="19">
    <location>
        <begin position="892"/>
        <end position="963"/>
    </location>
</feature>
<dbReference type="FunFam" id="3.30.160.60:FF:000229">
    <property type="entry name" value="Zinc finger protein 90 homolog"/>
    <property type="match status" value="1"/>
</dbReference>
<dbReference type="InterPro" id="IPR038269">
    <property type="entry name" value="SCAN_sf"/>
</dbReference>
<dbReference type="InterPro" id="IPR036824">
    <property type="entry name" value="Nucleoplasmin_core_dom_sf"/>
</dbReference>
<keyword evidence="7" id="KW-0862">Zinc</keyword>
<feature type="non-terminal residue" evidence="21">
    <location>
        <position position="1"/>
    </location>
</feature>
<evidence type="ECO:0000256" key="12">
    <source>
        <dbReference type="ARBA" id="ARBA00070948"/>
    </source>
</evidence>
<feature type="region of interest" description="Disordered" evidence="16">
    <location>
        <begin position="839"/>
        <end position="873"/>
    </location>
</feature>
<dbReference type="FunFam" id="3.30.160.60:FF:000944">
    <property type="entry name" value="zinc finger protein 232 isoform X1"/>
    <property type="match status" value="1"/>
</dbReference>
<feature type="domain" description="C2H2-type" evidence="17">
    <location>
        <begin position="1093"/>
        <end position="1120"/>
    </location>
</feature>
<dbReference type="GO" id="GO:0000978">
    <property type="term" value="F:RNA polymerase II cis-regulatory region sequence-specific DNA binding"/>
    <property type="evidence" value="ECO:0007669"/>
    <property type="project" value="TreeGrafter"/>
</dbReference>
<organism evidence="20 21">
    <name type="scientific">Carlito syrichta</name>
    <name type="common">Philippine tarsier</name>
    <name type="synonym">Tarsius syrichta</name>
    <dbReference type="NCBI Taxonomy" id="1868482"/>
    <lineage>
        <taxon>Eukaryota</taxon>
        <taxon>Metazoa</taxon>
        <taxon>Chordata</taxon>
        <taxon>Craniata</taxon>
        <taxon>Vertebrata</taxon>
        <taxon>Euteleostomi</taxon>
        <taxon>Mammalia</taxon>
        <taxon>Eutheria</taxon>
        <taxon>Euarchontoglires</taxon>
        <taxon>Primates</taxon>
        <taxon>Haplorrhini</taxon>
        <taxon>Tarsiiformes</taxon>
        <taxon>Tarsiidae</taxon>
        <taxon>Carlito</taxon>
    </lineage>
</organism>
<dbReference type="FunFam" id="3.30.160.60:FF:000011">
    <property type="entry name" value="zinc finger protein 615 isoform X1"/>
    <property type="match status" value="1"/>
</dbReference>
<dbReference type="Gene3D" id="3.30.160.60">
    <property type="entry name" value="Classic Zinc Finger"/>
    <property type="match status" value="16"/>
</dbReference>
<evidence type="ECO:0000256" key="2">
    <source>
        <dbReference type="ARBA" id="ARBA00004123"/>
    </source>
</evidence>
<evidence type="ECO:0000256" key="14">
    <source>
        <dbReference type="PROSITE-ProRule" id="PRU00042"/>
    </source>
</evidence>
<dbReference type="InterPro" id="IPR003309">
    <property type="entry name" value="SCAN_dom"/>
</dbReference>
<dbReference type="CDD" id="cd07765">
    <property type="entry name" value="KRAB_A-box"/>
    <property type="match status" value="1"/>
</dbReference>
<evidence type="ECO:0000256" key="16">
    <source>
        <dbReference type="SAM" id="MobiDB-lite"/>
    </source>
</evidence>
<comment type="function">
    <text evidence="1">May be involved in transcriptional regulation.</text>
</comment>
<feature type="domain" description="C2H2-type" evidence="17">
    <location>
        <begin position="1233"/>
        <end position="1260"/>
    </location>
</feature>
<dbReference type="GO" id="GO:0001228">
    <property type="term" value="F:DNA-binding transcription activator activity, RNA polymerase II-specific"/>
    <property type="evidence" value="ECO:0007669"/>
    <property type="project" value="TreeGrafter"/>
</dbReference>
<evidence type="ECO:0000259" key="18">
    <source>
        <dbReference type="PROSITE" id="PS50804"/>
    </source>
</evidence>
<dbReference type="InterPro" id="IPR036051">
    <property type="entry name" value="KRAB_dom_sf"/>
</dbReference>
<feature type="domain" description="C2H2-type" evidence="17">
    <location>
        <begin position="1177"/>
        <end position="1204"/>
    </location>
</feature>
<feature type="domain" description="C2H2-type" evidence="17">
    <location>
        <begin position="1401"/>
        <end position="1428"/>
    </location>
</feature>
<dbReference type="Proteomes" id="UP000189704">
    <property type="component" value="Unplaced"/>
</dbReference>